<sequence length="38" mass="4440">MQFQSMQQCSKLITFVYKLQSIWTIRANSESDVTMKPA</sequence>
<reference evidence="1" key="2">
    <citation type="journal article" date="2015" name="Data Brief">
        <title>Shoot transcriptome of the giant reed, Arundo donax.</title>
        <authorList>
            <person name="Barrero R.A."/>
            <person name="Guerrero F.D."/>
            <person name="Moolhuijzen P."/>
            <person name="Goolsby J.A."/>
            <person name="Tidwell J."/>
            <person name="Bellgard S.E."/>
            <person name="Bellgard M.I."/>
        </authorList>
    </citation>
    <scope>NUCLEOTIDE SEQUENCE</scope>
    <source>
        <tissue evidence="1">Shoot tissue taken approximately 20 cm above the soil surface</tissue>
    </source>
</reference>
<accession>A0A0A9CWP2</accession>
<organism evidence="1">
    <name type="scientific">Arundo donax</name>
    <name type="common">Giant reed</name>
    <name type="synonym">Donax arundinaceus</name>
    <dbReference type="NCBI Taxonomy" id="35708"/>
    <lineage>
        <taxon>Eukaryota</taxon>
        <taxon>Viridiplantae</taxon>
        <taxon>Streptophyta</taxon>
        <taxon>Embryophyta</taxon>
        <taxon>Tracheophyta</taxon>
        <taxon>Spermatophyta</taxon>
        <taxon>Magnoliopsida</taxon>
        <taxon>Liliopsida</taxon>
        <taxon>Poales</taxon>
        <taxon>Poaceae</taxon>
        <taxon>PACMAD clade</taxon>
        <taxon>Arundinoideae</taxon>
        <taxon>Arundineae</taxon>
        <taxon>Arundo</taxon>
    </lineage>
</organism>
<protein>
    <submittedName>
        <fullName evidence="1">Uncharacterized protein</fullName>
    </submittedName>
</protein>
<dbReference type="EMBL" id="GBRH01217156">
    <property type="protein sequence ID" value="JAD80739.1"/>
    <property type="molecule type" value="Transcribed_RNA"/>
</dbReference>
<name>A0A0A9CWP2_ARUDO</name>
<evidence type="ECO:0000313" key="1">
    <source>
        <dbReference type="EMBL" id="JAD80739.1"/>
    </source>
</evidence>
<reference evidence="1" key="1">
    <citation type="submission" date="2014-09" db="EMBL/GenBank/DDBJ databases">
        <authorList>
            <person name="Magalhaes I.L.F."/>
            <person name="Oliveira U."/>
            <person name="Santos F.R."/>
            <person name="Vidigal T.H.D.A."/>
            <person name="Brescovit A.D."/>
            <person name="Santos A.J."/>
        </authorList>
    </citation>
    <scope>NUCLEOTIDE SEQUENCE</scope>
    <source>
        <tissue evidence="1">Shoot tissue taken approximately 20 cm above the soil surface</tissue>
    </source>
</reference>
<proteinExistence type="predicted"/>
<dbReference type="AlphaFoldDB" id="A0A0A9CWP2"/>